<comment type="caution">
    <text evidence="2">The sequence shown here is derived from an EMBL/GenBank/DDBJ whole genome shotgun (WGS) entry which is preliminary data.</text>
</comment>
<dbReference type="NCBIfam" id="TIGR01444">
    <property type="entry name" value="fkbM_fam"/>
    <property type="match status" value="1"/>
</dbReference>
<dbReference type="EMBL" id="JABJWZ010000067">
    <property type="protein sequence ID" value="MBB1253729.1"/>
    <property type="molecule type" value="Genomic_DNA"/>
</dbReference>
<sequence length="266" mass="29242">MTLAARIGPRLPPALVARAAAAVYPRFEPELRRIADFCPPGGTAVDIGGWYGPWTRRLARRAQRVVTIEPVPHLARLLRATTGDNVRVVQAAATDHTDGATLWLPPGGRGDRGVSSLVRRSDLHGTRIDVASVRVDTLELSDVRLIKIDVDGSEEAVLRGARDTIARCRPSLLVELEVRIQPPGPVVELLADWGYTGWVLPDRDWVPLRDFDLARHQRLTGHVAEHGLLRRALRPRPRYVNSVLFLPAGLRPGGLPNSPPPPGRRP</sequence>
<dbReference type="PANTHER" id="PTHR34203:SF15">
    <property type="entry name" value="SLL1173 PROTEIN"/>
    <property type="match status" value="1"/>
</dbReference>
<dbReference type="GO" id="GO:0008168">
    <property type="term" value="F:methyltransferase activity"/>
    <property type="evidence" value="ECO:0007669"/>
    <property type="project" value="UniProtKB-KW"/>
</dbReference>
<dbReference type="InterPro" id="IPR006342">
    <property type="entry name" value="FkbM_mtfrase"/>
</dbReference>
<dbReference type="AlphaFoldDB" id="A0A7W3WJZ9"/>
<gene>
    <name evidence="2" type="ORF">H3146_10160</name>
</gene>
<dbReference type="RefSeq" id="WP_181354103.1">
    <property type="nucleotide sequence ID" value="NZ_JABJWZ010000067.1"/>
</dbReference>
<evidence type="ECO:0000313" key="3">
    <source>
        <dbReference type="Proteomes" id="UP000525686"/>
    </source>
</evidence>
<feature type="domain" description="Methyltransferase FkbM" evidence="1">
    <location>
        <begin position="55"/>
        <end position="195"/>
    </location>
</feature>
<proteinExistence type="predicted"/>
<keyword evidence="2" id="KW-0489">Methyltransferase</keyword>
<keyword evidence="2" id="KW-0808">Transferase</keyword>
<dbReference type="InterPro" id="IPR029063">
    <property type="entry name" value="SAM-dependent_MTases_sf"/>
</dbReference>
<evidence type="ECO:0000259" key="1">
    <source>
        <dbReference type="Pfam" id="PF05050"/>
    </source>
</evidence>
<protein>
    <submittedName>
        <fullName evidence="2">FkbM family methyltransferase</fullName>
    </submittedName>
</protein>
<dbReference type="SUPFAM" id="SSF53335">
    <property type="entry name" value="S-adenosyl-L-methionine-dependent methyltransferases"/>
    <property type="match status" value="1"/>
</dbReference>
<evidence type="ECO:0000313" key="2">
    <source>
        <dbReference type="EMBL" id="MBB1253729.1"/>
    </source>
</evidence>
<dbReference type="Proteomes" id="UP000525686">
    <property type="component" value="Unassembled WGS sequence"/>
</dbReference>
<name>A0A7W3WJZ9_9ACTN</name>
<accession>A0A7W3WJZ9</accession>
<reference evidence="3" key="1">
    <citation type="submission" date="2020-05" db="EMBL/GenBank/DDBJ databases">
        <title>Classification of alakaliphilic streptomycetes isolated from an alkaline soil next to Lonar Crater, India and a proposal for the recognition of Streptomyces alkaliterrae sp. nov.</title>
        <authorList>
            <person name="Golinska P."/>
        </authorList>
    </citation>
    <scope>NUCLEOTIDE SEQUENCE [LARGE SCALE GENOMIC DNA]</scope>
    <source>
        <strain evidence="3">OF3</strain>
    </source>
</reference>
<dbReference type="PANTHER" id="PTHR34203">
    <property type="entry name" value="METHYLTRANSFERASE, FKBM FAMILY PROTEIN"/>
    <property type="match status" value="1"/>
</dbReference>
<dbReference type="GO" id="GO:0032259">
    <property type="term" value="P:methylation"/>
    <property type="evidence" value="ECO:0007669"/>
    <property type="project" value="UniProtKB-KW"/>
</dbReference>
<dbReference type="Gene3D" id="3.40.50.150">
    <property type="entry name" value="Vaccinia Virus protein VP39"/>
    <property type="match status" value="1"/>
</dbReference>
<organism evidence="2 3">
    <name type="scientific">Streptomyces alkaliterrae</name>
    <dbReference type="NCBI Taxonomy" id="2213162"/>
    <lineage>
        <taxon>Bacteria</taxon>
        <taxon>Bacillati</taxon>
        <taxon>Actinomycetota</taxon>
        <taxon>Actinomycetes</taxon>
        <taxon>Kitasatosporales</taxon>
        <taxon>Streptomycetaceae</taxon>
        <taxon>Streptomyces</taxon>
    </lineage>
</organism>
<dbReference type="Pfam" id="PF05050">
    <property type="entry name" value="Methyltransf_21"/>
    <property type="match status" value="1"/>
</dbReference>
<dbReference type="InterPro" id="IPR052514">
    <property type="entry name" value="SAM-dependent_MTase"/>
</dbReference>